<evidence type="ECO:0000313" key="6">
    <source>
        <dbReference type="Proteomes" id="UP000297447"/>
    </source>
</evidence>
<evidence type="ECO:0000259" key="4">
    <source>
        <dbReference type="Pfam" id="PF00534"/>
    </source>
</evidence>
<dbReference type="SUPFAM" id="SSF53756">
    <property type="entry name" value="UDP-Glycosyltransferase/glycogen phosphorylase"/>
    <property type="match status" value="1"/>
</dbReference>
<reference evidence="5 6" key="1">
    <citation type="submission" date="2019-03" db="EMBL/GenBank/DDBJ databases">
        <title>Genomics of glacier-inhabiting Cryobacterium strains.</title>
        <authorList>
            <person name="Liu Q."/>
            <person name="Xin Y.-H."/>
        </authorList>
    </citation>
    <scope>NUCLEOTIDE SEQUENCE [LARGE SCALE GENOMIC DNA]</scope>
    <source>
        <strain evidence="5 6">Hh14</strain>
    </source>
</reference>
<evidence type="ECO:0000256" key="1">
    <source>
        <dbReference type="ARBA" id="ARBA00009481"/>
    </source>
</evidence>
<feature type="domain" description="Glycosyl transferase family 1" evidence="4">
    <location>
        <begin position="278"/>
        <end position="435"/>
    </location>
</feature>
<keyword evidence="2" id="KW-0328">Glycosyltransferase</keyword>
<dbReference type="GO" id="GO:0016757">
    <property type="term" value="F:glycosyltransferase activity"/>
    <property type="evidence" value="ECO:0007669"/>
    <property type="project" value="UniProtKB-KW"/>
</dbReference>
<dbReference type="Gene3D" id="3.40.50.2000">
    <property type="entry name" value="Glycogen Phosphorylase B"/>
    <property type="match status" value="2"/>
</dbReference>
<dbReference type="InterPro" id="IPR001296">
    <property type="entry name" value="Glyco_trans_1"/>
</dbReference>
<dbReference type="AlphaFoldDB" id="A0A4R9A8P8"/>
<dbReference type="PANTHER" id="PTHR12526:SF640">
    <property type="entry name" value="COLANIC ACID BIOSYNTHESIS GLYCOSYLTRANSFERASE WCAL-RELATED"/>
    <property type="match status" value="1"/>
</dbReference>
<name>A0A4R9A8P8_9MICO</name>
<keyword evidence="3 5" id="KW-0808">Transferase</keyword>
<dbReference type="Pfam" id="PF00534">
    <property type="entry name" value="Glycos_transf_1"/>
    <property type="match status" value="1"/>
</dbReference>
<proteinExistence type="inferred from homology"/>
<evidence type="ECO:0000256" key="2">
    <source>
        <dbReference type="ARBA" id="ARBA00022676"/>
    </source>
</evidence>
<accession>A0A4R9A8P8</accession>
<sequence length="473" mass="50419">METNTFDTNTFDTNTFGTNTFGTNTFSNSNPVAQDRAIDKRLVIVVRADPVICGHSVEARNLAETALERGFDEVRIVTWPIEQLQKSGLPLKPLGSVLPYSAGIVVERPEPVGDYKVIDGRHLAGITGRLIELFTDGVPTVCLSLYLSPHTLAVTDAVRAARGTGLPVNVTTIAEAVGSDVTNVVRTAVDAGRFGAAAHILSSYLSQDHCVAVSEYTRELILSEAALVDAQHGTRYAAQCRDRVSISYPAIDADSYLDLDESVLVDVLAARGLVPGSYILFLSRLTAAKGVDDLMAGYALSASSRNKILIIAGRGPQEQNLRDLAAQSPVADRIRFLNDVGDAEKPYLMAACAAFVLPSKPRPEFVETFGIALAEKMLAGGGPVITTLTGGIGEAVGDHAIIVPVEDPQAIASAIDHALLETSDAERTDWAARARAYAMQFDRRVVFDRMFSLTTHTVGAATAAASIAAPPRE</sequence>
<comment type="caution">
    <text evidence="5">The sequence shown here is derived from an EMBL/GenBank/DDBJ whole genome shotgun (WGS) entry which is preliminary data.</text>
</comment>
<organism evidence="5 6">
    <name type="scientific">Cryobacterium frigoriphilum</name>
    <dbReference type="NCBI Taxonomy" id="1259150"/>
    <lineage>
        <taxon>Bacteria</taxon>
        <taxon>Bacillati</taxon>
        <taxon>Actinomycetota</taxon>
        <taxon>Actinomycetes</taxon>
        <taxon>Micrococcales</taxon>
        <taxon>Microbacteriaceae</taxon>
        <taxon>Cryobacterium</taxon>
    </lineage>
</organism>
<comment type="similarity">
    <text evidence="1">Belongs to the glycosyltransferase group 1 family. Glycosyltransferase 4 subfamily.</text>
</comment>
<dbReference type="Proteomes" id="UP000297447">
    <property type="component" value="Unassembled WGS sequence"/>
</dbReference>
<dbReference type="EMBL" id="SOHE01000018">
    <property type="protein sequence ID" value="TFD54037.1"/>
    <property type="molecule type" value="Genomic_DNA"/>
</dbReference>
<keyword evidence="6" id="KW-1185">Reference proteome</keyword>
<dbReference type="OrthoDB" id="3659059at2"/>
<gene>
    <name evidence="5" type="ORF">E3T55_04965</name>
</gene>
<protein>
    <submittedName>
        <fullName evidence="5">Glycosyltransferase</fullName>
    </submittedName>
</protein>
<dbReference type="PANTHER" id="PTHR12526">
    <property type="entry name" value="GLYCOSYLTRANSFERASE"/>
    <property type="match status" value="1"/>
</dbReference>
<dbReference type="RefSeq" id="WP_134518461.1">
    <property type="nucleotide sequence ID" value="NZ_SOHE01000018.1"/>
</dbReference>
<evidence type="ECO:0000256" key="3">
    <source>
        <dbReference type="ARBA" id="ARBA00022679"/>
    </source>
</evidence>
<evidence type="ECO:0000313" key="5">
    <source>
        <dbReference type="EMBL" id="TFD54037.1"/>
    </source>
</evidence>